<feature type="compositionally biased region" description="Low complexity" evidence="1">
    <location>
        <begin position="58"/>
        <end position="86"/>
    </location>
</feature>
<comment type="caution">
    <text evidence="4">The sequence shown here is derived from an EMBL/GenBank/DDBJ whole genome shotgun (WGS) entry which is preliminary data.</text>
</comment>
<feature type="region of interest" description="Disordered" evidence="1">
    <location>
        <begin position="58"/>
        <end position="100"/>
    </location>
</feature>
<organism evidence="4 5">
    <name type="scientific">Corynebacterium alimapuense</name>
    <dbReference type="NCBI Taxonomy" id="1576874"/>
    <lineage>
        <taxon>Bacteria</taxon>
        <taxon>Bacillati</taxon>
        <taxon>Actinomycetota</taxon>
        <taxon>Actinomycetes</taxon>
        <taxon>Mycobacteriales</taxon>
        <taxon>Corynebacteriaceae</taxon>
        <taxon>Corynebacterium</taxon>
    </lineage>
</organism>
<feature type="domain" description="AMIN-like" evidence="3">
    <location>
        <begin position="105"/>
        <end position="226"/>
    </location>
</feature>
<evidence type="ECO:0000313" key="5">
    <source>
        <dbReference type="Proteomes" id="UP000266975"/>
    </source>
</evidence>
<dbReference type="OrthoDB" id="3393679at2"/>
<dbReference type="RefSeq" id="WP_123047408.1">
    <property type="nucleotide sequence ID" value="NZ_PTJO01000003.1"/>
</dbReference>
<evidence type="ECO:0000313" key="4">
    <source>
        <dbReference type="EMBL" id="RNE49361.1"/>
    </source>
</evidence>
<proteinExistence type="predicted"/>
<reference evidence="4 5" key="1">
    <citation type="submission" date="2018-02" db="EMBL/GenBank/DDBJ databases">
        <title>Corynebacterium alimpuense sp. nov., a marine obligate actinomycete isolated from sediments of Valparaiso bay, Chile.</title>
        <authorList>
            <person name="Claverias F."/>
            <person name="Gonzales-Siles L."/>
            <person name="Salva-Serra F."/>
            <person name="Inganaes E."/>
            <person name="Molin K."/>
            <person name="Cumsille A."/>
            <person name="Undabarrena A."/>
            <person name="Couve E."/>
            <person name="Moore E.R.B."/>
            <person name="Gomila M."/>
            <person name="Camara B."/>
        </authorList>
    </citation>
    <scope>NUCLEOTIDE SEQUENCE [LARGE SCALE GENOMIC DNA]</scope>
    <source>
        <strain evidence="4 5">CCUG 69366</strain>
    </source>
</reference>
<feature type="chain" id="PRO_5039049009" description="AMIN-like domain-containing protein" evidence="2">
    <location>
        <begin position="26"/>
        <end position="229"/>
    </location>
</feature>
<dbReference type="Proteomes" id="UP000266975">
    <property type="component" value="Unassembled WGS sequence"/>
</dbReference>
<dbReference type="AlphaFoldDB" id="A0A3M8K805"/>
<dbReference type="Pfam" id="PF24837">
    <property type="entry name" value="AMIN-like"/>
    <property type="match status" value="1"/>
</dbReference>
<sequence length="229" mass="23585">MSTLTHLHRLSAVGALAAGSLVLSACTSVDDGRDGTASAANSAPSSVAPLTVTSTAAPAPLPSASATDTLSETTTSATSASDASALGEASLAGKQNSSEGASDWMVTGVRVGSHEGFDRVVFDLSGTGTPGWNTYYTDNPIQQASGFPVEVDGEIALKVAIFYTPYPNEESADEMADETTAGAGVINEVVYSSLFEARSEYVIGMDRVLPYSVTFLEDPARLVIDFVAE</sequence>
<keyword evidence="5" id="KW-1185">Reference proteome</keyword>
<feature type="signal peptide" evidence="2">
    <location>
        <begin position="1"/>
        <end position="25"/>
    </location>
</feature>
<protein>
    <recommendedName>
        <fullName evidence="3">AMIN-like domain-containing protein</fullName>
    </recommendedName>
</protein>
<accession>A0A3M8K805</accession>
<evidence type="ECO:0000256" key="1">
    <source>
        <dbReference type="SAM" id="MobiDB-lite"/>
    </source>
</evidence>
<dbReference type="EMBL" id="PTJO01000003">
    <property type="protein sequence ID" value="RNE49361.1"/>
    <property type="molecule type" value="Genomic_DNA"/>
</dbReference>
<gene>
    <name evidence="4" type="ORF">C5L39_03065</name>
</gene>
<evidence type="ECO:0000256" key="2">
    <source>
        <dbReference type="SAM" id="SignalP"/>
    </source>
</evidence>
<dbReference type="InterPro" id="IPR056303">
    <property type="entry name" value="AMIN-like"/>
</dbReference>
<evidence type="ECO:0000259" key="3">
    <source>
        <dbReference type="Pfam" id="PF24837"/>
    </source>
</evidence>
<name>A0A3M8K805_9CORY</name>
<keyword evidence="2" id="KW-0732">Signal</keyword>